<dbReference type="RefSeq" id="XP_745940.1">
    <property type="nucleotide sequence ID" value="XM_740847.1"/>
</dbReference>
<reference evidence="3" key="3">
    <citation type="submission" date="2019-05" db="EMBL/GenBank/DDBJ databases">
        <authorList>
            <consortium name="Pathogen Informatics"/>
        </authorList>
    </citation>
    <scope>NUCLEOTIDE SEQUENCE</scope>
    <source>
        <strain evidence="2 5">AJ</strain>
        <strain evidence="3">AS</strain>
    </source>
</reference>
<dbReference type="GeneID" id="3499067"/>
<evidence type="ECO:0000313" key="4">
    <source>
        <dbReference type="Proteomes" id="UP000071118"/>
    </source>
</evidence>
<keyword evidence="4" id="KW-1185">Reference proteome</keyword>
<name>A0A077TNY7_PLACU</name>
<accession>A0A077TNY7</accession>
<dbReference type="AlphaFoldDB" id="A0A077TNY7"/>
<reference evidence="3 4" key="1">
    <citation type="journal article" date="2014" name="BMC Biol.">
        <title>A comprehensive evaluation of rodent malaria parasite genomes and gene expression.</title>
        <authorList>
            <person name="Otto T.D."/>
            <person name="Bohme U."/>
            <person name="Jackson A.P."/>
            <person name="Hunt M."/>
            <person name="Franke-Fayard B."/>
            <person name="Hoeijmakers W.A."/>
            <person name="Religa A.A."/>
            <person name="Robertson L."/>
            <person name="Sanders M."/>
            <person name="Ogun S.A."/>
            <person name="Cunningham D."/>
            <person name="Erhart A."/>
            <person name="Billker O."/>
            <person name="Khan S.M."/>
            <person name="Stunnenberg H.G."/>
            <person name="Langhorne J."/>
            <person name="Holder A.A."/>
            <person name="Waters A.P."/>
            <person name="Newbold C.I."/>
            <person name="Pain A."/>
            <person name="Berriman M."/>
            <person name="Janse C.J."/>
        </authorList>
    </citation>
    <scope>NUCLEOTIDE SEQUENCE [LARGE SCALE GENOMIC DNA]</scope>
    <source>
        <strain evidence="3 4">AS</strain>
    </source>
</reference>
<evidence type="ECO:0000313" key="5">
    <source>
        <dbReference type="Proteomes" id="UP000507163"/>
    </source>
</evidence>
<organism evidence="3 4">
    <name type="scientific">Plasmodium chabaudi chabaudi</name>
    <dbReference type="NCBI Taxonomy" id="31271"/>
    <lineage>
        <taxon>Eukaryota</taxon>
        <taxon>Sar</taxon>
        <taxon>Alveolata</taxon>
        <taxon>Apicomplexa</taxon>
        <taxon>Aconoidasida</taxon>
        <taxon>Haemosporida</taxon>
        <taxon>Plasmodiidae</taxon>
        <taxon>Plasmodium</taxon>
        <taxon>Plasmodium (Vinckeia)</taxon>
    </lineage>
</organism>
<dbReference type="Proteomes" id="UP000507163">
    <property type="component" value="Chromosome 12"/>
</dbReference>
<feature type="transmembrane region" description="Helical" evidence="1">
    <location>
        <begin position="160"/>
        <end position="181"/>
    </location>
</feature>
<dbReference type="EMBL" id="LK022889">
    <property type="protein sequence ID" value="VTZ69518.1"/>
    <property type="molecule type" value="Genomic_DNA"/>
</dbReference>
<dbReference type="EMBL" id="LT608178">
    <property type="protein sequence ID" value="SCM24300.1"/>
    <property type="molecule type" value="Genomic_DNA"/>
</dbReference>
<feature type="transmembrane region" description="Helical" evidence="1">
    <location>
        <begin position="42"/>
        <end position="68"/>
    </location>
</feature>
<evidence type="ECO:0000313" key="3">
    <source>
        <dbReference type="EMBL" id="VTZ69518.1"/>
    </source>
</evidence>
<keyword evidence="1" id="KW-0812">Transmembrane</keyword>
<dbReference type="Proteomes" id="UP000071118">
    <property type="component" value="Chromosome 12"/>
</dbReference>
<dbReference type="OrthoDB" id="372340at2759"/>
<dbReference type="KEGG" id="pcb:PCHAS_1204700"/>
<keyword evidence="1" id="KW-1133">Transmembrane helix</keyword>
<proteinExistence type="predicted"/>
<protein>
    <submittedName>
        <fullName evidence="3">Uncharacterized protein</fullName>
    </submittedName>
</protein>
<keyword evidence="1" id="KW-0472">Membrane</keyword>
<sequence length="228" mass="27211">MPDNLELLHFYNIYNDRRNKWKIGINKLNFNIENYKNIKTKIFLYVLWSILLFIYFFELLLNLLFVIYIQNINIIVKTIFIFSIFEIITVILLTSQSIYGYSYDSSIILQKSSQSFFILSIWCFFKLLFYTILTILLSVFSNSNITLNTQFIYFSNKTLYFNSLMKIIITITAVKFVLTFFTGQKINYVFSCIRTSTILKSKIRKDLEKKSFLFEDQTYGTFTMDFNA</sequence>
<gene>
    <name evidence="2" type="ORF">PCHAJ_000309500</name>
    <name evidence="3" type="ORF">PCHAS_1204700</name>
</gene>
<evidence type="ECO:0000256" key="1">
    <source>
        <dbReference type="SAM" id="Phobius"/>
    </source>
</evidence>
<feature type="transmembrane region" description="Helical" evidence="1">
    <location>
        <begin position="116"/>
        <end position="140"/>
    </location>
</feature>
<feature type="transmembrane region" description="Helical" evidence="1">
    <location>
        <begin position="74"/>
        <end position="95"/>
    </location>
</feature>
<evidence type="ECO:0000313" key="2">
    <source>
        <dbReference type="EMBL" id="SCM24300.1"/>
    </source>
</evidence>
<reference evidence="3" key="2">
    <citation type="submission" date="2014-05" db="EMBL/GenBank/DDBJ databases">
        <authorList>
            <person name="Aslett M.A."/>
            <person name="De Silva N."/>
        </authorList>
    </citation>
    <scope>NUCLEOTIDE SEQUENCE</scope>
    <source>
        <strain evidence="3">AS</strain>
    </source>
</reference>
<dbReference type="VEuPathDB" id="PlasmoDB:PCHAS_1204700"/>